<keyword evidence="2" id="KW-1003">Cell membrane</keyword>
<evidence type="ECO:0000256" key="4">
    <source>
        <dbReference type="ARBA" id="ARBA00022989"/>
    </source>
</evidence>
<dbReference type="InterPro" id="IPR020846">
    <property type="entry name" value="MFS_dom"/>
</dbReference>
<feature type="transmembrane region" description="Helical" evidence="6">
    <location>
        <begin position="377"/>
        <end position="397"/>
    </location>
</feature>
<evidence type="ECO:0000256" key="5">
    <source>
        <dbReference type="ARBA" id="ARBA00023136"/>
    </source>
</evidence>
<feature type="transmembrane region" description="Helical" evidence="6">
    <location>
        <begin position="104"/>
        <end position="132"/>
    </location>
</feature>
<organism evidence="8">
    <name type="scientific">Salinispirillum sp. LH 10-3-1</name>
    <dbReference type="NCBI Taxonomy" id="2952525"/>
    <lineage>
        <taxon>Bacteria</taxon>
        <taxon>Pseudomonadati</taxon>
        <taxon>Pseudomonadota</taxon>
        <taxon>Gammaproteobacteria</taxon>
        <taxon>Oceanospirillales</taxon>
        <taxon>Saccharospirillaceae</taxon>
        <taxon>Salinispirillum</taxon>
    </lineage>
</organism>
<feature type="transmembrane region" description="Helical" evidence="6">
    <location>
        <begin position="224"/>
        <end position="246"/>
    </location>
</feature>
<dbReference type="Pfam" id="PF07690">
    <property type="entry name" value="MFS_1"/>
    <property type="match status" value="1"/>
</dbReference>
<dbReference type="SUPFAM" id="SSF103473">
    <property type="entry name" value="MFS general substrate transporter"/>
    <property type="match status" value="1"/>
</dbReference>
<evidence type="ECO:0000256" key="3">
    <source>
        <dbReference type="ARBA" id="ARBA00022692"/>
    </source>
</evidence>
<feature type="domain" description="Major facilitator superfamily (MFS) profile" evidence="7">
    <location>
        <begin position="1"/>
        <end position="197"/>
    </location>
</feature>
<protein>
    <submittedName>
        <fullName evidence="8">MFS transporter</fullName>
    </submittedName>
</protein>
<dbReference type="PANTHER" id="PTHR23513">
    <property type="entry name" value="INTEGRAL MEMBRANE EFFLUX PROTEIN-RELATED"/>
    <property type="match status" value="1"/>
</dbReference>
<reference evidence="8" key="1">
    <citation type="submission" date="2022-07" db="EMBL/GenBank/DDBJ databases">
        <title>Complete genome sequence of Salinispirillum sp. LH10-3-1 capable of multiple carbohydrate inversion isolated from a soda lake.</title>
        <authorList>
            <person name="Liu J."/>
            <person name="Zhai Y."/>
            <person name="Zhang H."/>
            <person name="Yang H."/>
            <person name="Qu J."/>
            <person name="Li J."/>
        </authorList>
    </citation>
    <scope>NUCLEOTIDE SEQUENCE</scope>
    <source>
        <strain evidence="8">LH 10-3-1</strain>
    </source>
</reference>
<proteinExistence type="predicted"/>
<dbReference type="InterPro" id="IPR036259">
    <property type="entry name" value="MFS_trans_sf"/>
</dbReference>
<dbReference type="Gene3D" id="1.20.1250.20">
    <property type="entry name" value="MFS general substrate transporter like domains"/>
    <property type="match status" value="1"/>
</dbReference>
<feature type="transmembrane region" description="Helical" evidence="6">
    <location>
        <begin position="144"/>
        <end position="169"/>
    </location>
</feature>
<dbReference type="GO" id="GO:0005886">
    <property type="term" value="C:plasma membrane"/>
    <property type="evidence" value="ECO:0007669"/>
    <property type="project" value="UniProtKB-SubCell"/>
</dbReference>
<dbReference type="PROSITE" id="PS50850">
    <property type="entry name" value="MFS"/>
    <property type="match status" value="1"/>
</dbReference>
<feature type="transmembrane region" description="Helical" evidence="6">
    <location>
        <begin position="49"/>
        <end position="68"/>
    </location>
</feature>
<accession>A0AB38YGK6</accession>
<sequence>MKKQLNILNLKYSVQMLWFPCIFGLILLQGIVSFFIVMHISLETDARNFLPLVSTLAIAPGIYFSFFSGKLIDKLGERHVVLSFLSIYLIAAFYVTHLGSRSEITLIALLAFVFIQSIVSSTLVIAITSMIPKLFSKGKLRLTYAAYSFISGSAMTFSPAIAGIFYGSIELKETFTTLFLFTLLFLLFTILYMPKANNERKKYSTKLLYYFNELMTSGLYRLSFYYLVLNTLNGVTIILIPLYIIKLMNNDHIALALVSSAIAFSSLIGIAFSAKSFPVSNHKVIALTTIAGAILGRIFLPLASEVIIICLLVAFRSIALEVGNMANQMEWIEHTNTDNRAGMLGLRRLFGQGLFPIASLALSLTLVVGGYDLELGTISKIFIVSGVLELCVSIYFLKVIKDSGTYEASTSVDEREAA</sequence>
<feature type="transmembrane region" description="Helical" evidence="6">
    <location>
        <begin position="349"/>
        <end position="371"/>
    </location>
</feature>
<keyword evidence="5 6" id="KW-0472">Membrane</keyword>
<keyword evidence="3 6" id="KW-0812">Transmembrane</keyword>
<evidence type="ECO:0000313" key="8">
    <source>
        <dbReference type="EMBL" id="WLD57975.1"/>
    </source>
</evidence>
<dbReference type="GO" id="GO:0022857">
    <property type="term" value="F:transmembrane transporter activity"/>
    <property type="evidence" value="ECO:0007669"/>
    <property type="project" value="InterPro"/>
</dbReference>
<evidence type="ECO:0000256" key="1">
    <source>
        <dbReference type="ARBA" id="ARBA00004651"/>
    </source>
</evidence>
<evidence type="ECO:0000256" key="6">
    <source>
        <dbReference type="SAM" id="Phobius"/>
    </source>
</evidence>
<feature type="transmembrane region" description="Helical" evidence="6">
    <location>
        <begin position="12"/>
        <end position="37"/>
    </location>
</feature>
<feature type="transmembrane region" description="Helical" evidence="6">
    <location>
        <begin position="284"/>
        <end position="300"/>
    </location>
</feature>
<dbReference type="PANTHER" id="PTHR23513:SF11">
    <property type="entry name" value="STAPHYLOFERRIN A TRANSPORTER"/>
    <property type="match status" value="1"/>
</dbReference>
<feature type="transmembrane region" description="Helical" evidence="6">
    <location>
        <begin position="80"/>
        <end position="98"/>
    </location>
</feature>
<dbReference type="EMBL" id="CP101717">
    <property type="protein sequence ID" value="WLD57975.1"/>
    <property type="molecule type" value="Genomic_DNA"/>
</dbReference>
<evidence type="ECO:0000256" key="2">
    <source>
        <dbReference type="ARBA" id="ARBA00022475"/>
    </source>
</evidence>
<dbReference type="RefSeq" id="WP_304995258.1">
    <property type="nucleotide sequence ID" value="NZ_CP101717.1"/>
</dbReference>
<dbReference type="InterPro" id="IPR011701">
    <property type="entry name" value="MFS"/>
</dbReference>
<gene>
    <name evidence="8" type="ORF">NFC81_14860</name>
</gene>
<keyword evidence="4 6" id="KW-1133">Transmembrane helix</keyword>
<comment type="subcellular location">
    <subcellularLocation>
        <location evidence="1">Cell membrane</location>
        <topology evidence="1">Multi-pass membrane protein</topology>
    </subcellularLocation>
</comment>
<name>A0AB38YGK6_9GAMM</name>
<feature type="transmembrane region" description="Helical" evidence="6">
    <location>
        <begin position="252"/>
        <end position="272"/>
    </location>
</feature>
<dbReference type="AlphaFoldDB" id="A0AB38YGK6"/>
<feature type="transmembrane region" description="Helical" evidence="6">
    <location>
        <begin position="175"/>
        <end position="193"/>
    </location>
</feature>
<evidence type="ECO:0000259" key="7">
    <source>
        <dbReference type="PROSITE" id="PS50850"/>
    </source>
</evidence>